<dbReference type="AlphaFoldDB" id="A0A3D9HX24"/>
<reference evidence="3 4" key="1">
    <citation type="submission" date="2018-07" db="EMBL/GenBank/DDBJ databases">
        <title>Genomic Encyclopedia of Type Strains, Phase III (KMG-III): the genomes of soil and plant-associated and newly described type strains.</title>
        <authorList>
            <person name="Whitman W."/>
        </authorList>
    </citation>
    <scope>NUCLEOTIDE SEQUENCE [LARGE SCALE GENOMIC DNA]</scope>
    <source>
        <strain evidence="3 4">CECT 8488</strain>
    </source>
</reference>
<dbReference type="EMBL" id="QRDW01000001">
    <property type="protein sequence ID" value="RED53960.1"/>
    <property type="molecule type" value="Genomic_DNA"/>
</dbReference>
<dbReference type="GO" id="GO:0009271">
    <property type="term" value="P:phage shock"/>
    <property type="evidence" value="ECO:0007669"/>
    <property type="project" value="TreeGrafter"/>
</dbReference>
<comment type="similarity">
    <text evidence="1">Belongs to the PspA/Vipp/IM30 family.</text>
</comment>
<proteinExistence type="inferred from homology"/>
<dbReference type="Proteomes" id="UP000256845">
    <property type="component" value="Unassembled WGS sequence"/>
</dbReference>
<accession>A0A3D9HX24</accession>
<feature type="coiled-coil region" evidence="2">
    <location>
        <begin position="37"/>
        <end position="146"/>
    </location>
</feature>
<dbReference type="PANTHER" id="PTHR31088">
    <property type="entry name" value="MEMBRANE-ASSOCIATED PROTEIN VIPP1, CHLOROPLASTIC"/>
    <property type="match status" value="1"/>
</dbReference>
<dbReference type="RefSeq" id="WP_115935058.1">
    <property type="nucleotide sequence ID" value="NZ_QRDW01000001.1"/>
</dbReference>
<dbReference type="PANTHER" id="PTHR31088:SF6">
    <property type="entry name" value="PHAGE SHOCK PROTEIN A"/>
    <property type="match status" value="1"/>
</dbReference>
<organism evidence="3 4">
    <name type="scientific">Aestuariispira insulae</name>
    <dbReference type="NCBI Taxonomy" id="1461337"/>
    <lineage>
        <taxon>Bacteria</taxon>
        <taxon>Pseudomonadati</taxon>
        <taxon>Pseudomonadota</taxon>
        <taxon>Alphaproteobacteria</taxon>
        <taxon>Rhodospirillales</taxon>
        <taxon>Kiloniellaceae</taxon>
        <taxon>Aestuariispira</taxon>
    </lineage>
</organism>
<keyword evidence="4" id="KW-1185">Reference proteome</keyword>
<protein>
    <submittedName>
        <fullName evidence="3">Phage shock protein A (PspA) family protein</fullName>
    </submittedName>
</protein>
<dbReference type="OrthoDB" id="6649369at2"/>
<dbReference type="GO" id="GO:0005829">
    <property type="term" value="C:cytosol"/>
    <property type="evidence" value="ECO:0007669"/>
    <property type="project" value="TreeGrafter"/>
</dbReference>
<dbReference type="Pfam" id="PF04012">
    <property type="entry name" value="PspA_IM30"/>
    <property type="match status" value="1"/>
</dbReference>
<evidence type="ECO:0000313" key="4">
    <source>
        <dbReference type="Proteomes" id="UP000256845"/>
    </source>
</evidence>
<name>A0A3D9HX24_9PROT</name>
<evidence type="ECO:0000256" key="2">
    <source>
        <dbReference type="SAM" id="Coils"/>
    </source>
</evidence>
<evidence type="ECO:0000313" key="3">
    <source>
        <dbReference type="EMBL" id="RED53960.1"/>
    </source>
</evidence>
<evidence type="ECO:0000256" key="1">
    <source>
        <dbReference type="ARBA" id="ARBA00043985"/>
    </source>
</evidence>
<keyword evidence="2" id="KW-0175">Coiled coil</keyword>
<gene>
    <name evidence="3" type="ORF">DFP90_101759</name>
</gene>
<dbReference type="InterPro" id="IPR007157">
    <property type="entry name" value="PspA_VIPP1"/>
</dbReference>
<comment type="caution">
    <text evidence="3">The sequence shown here is derived from an EMBL/GenBank/DDBJ whole genome shotgun (WGS) entry which is preliminary data.</text>
</comment>
<sequence>MRDNLSNRVGRLISGTVNRIVDMAEGVSPDMVMEQALREMEKAIDDVRTELGRVIAETHLATNRLASENQKHEELGAKIKLALNEGREDLAEAAVSQVLDIEAQIPVLENTIAQAKAREVELEGFVAALKGRRAEMQEELQQYRRSVAEPAMIGEANPTAITGNRVEAAVGRAETAFNRVLENAGGMPGQSPDLKTAKQMAELEELAREQKIKDRLSQFRDGS</sequence>